<sequence length="85" mass="9221">MARVQRPLLTSQMRTVQSNPPEATCELVCGLKLALKTKLVCPLSTRTQRSAPGSAAAGWPPGLEPASTGRMSQMRRVRSSEAEQR</sequence>
<reference evidence="2" key="1">
    <citation type="submission" date="2014-09" db="EMBL/GenBank/DDBJ databases">
        <authorList>
            <person name="Magalhaes I.L.F."/>
            <person name="Oliveira U."/>
            <person name="Santos F.R."/>
            <person name="Vidigal T.H.D.A."/>
            <person name="Brescovit A.D."/>
            <person name="Santos A.J."/>
        </authorList>
    </citation>
    <scope>NUCLEOTIDE SEQUENCE</scope>
    <source>
        <tissue evidence="2">Shoot tissue taken approximately 20 cm above the soil surface</tissue>
    </source>
</reference>
<name>A0A0A9EJE3_ARUDO</name>
<organism evidence="2">
    <name type="scientific">Arundo donax</name>
    <name type="common">Giant reed</name>
    <name type="synonym">Donax arundinaceus</name>
    <dbReference type="NCBI Taxonomy" id="35708"/>
    <lineage>
        <taxon>Eukaryota</taxon>
        <taxon>Viridiplantae</taxon>
        <taxon>Streptophyta</taxon>
        <taxon>Embryophyta</taxon>
        <taxon>Tracheophyta</taxon>
        <taxon>Spermatophyta</taxon>
        <taxon>Magnoliopsida</taxon>
        <taxon>Liliopsida</taxon>
        <taxon>Poales</taxon>
        <taxon>Poaceae</taxon>
        <taxon>PACMAD clade</taxon>
        <taxon>Arundinoideae</taxon>
        <taxon>Arundineae</taxon>
        <taxon>Arundo</taxon>
    </lineage>
</organism>
<evidence type="ECO:0000256" key="1">
    <source>
        <dbReference type="SAM" id="MobiDB-lite"/>
    </source>
</evidence>
<proteinExistence type="predicted"/>
<feature type="compositionally biased region" description="Low complexity" evidence="1">
    <location>
        <begin position="50"/>
        <end position="61"/>
    </location>
</feature>
<dbReference type="EMBL" id="GBRH01198802">
    <property type="protein sequence ID" value="JAD99093.1"/>
    <property type="molecule type" value="Transcribed_RNA"/>
</dbReference>
<dbReference type="AlphaFoldDB" id="A0A0A9EJE3"/>
<protein>
    <submittedName>
        <fullName evidence="2">SWDC1503</fullName>
    </submittedName>
</protein>
<accession>A0A0A9EJE3</accession>
<reference evidence="2" key="2">
    <citation type="journal article" date="2015" name="Data Brief">
        <title>Shoot transcriptome of the giant reed, Arundo donax.</title>
        <authorList>
            <person name="Barrero R.A."/>
            <person name="Guerrero F.D."/>
            <person name="Moolhuijzen P."/>
            <person name="Goolsby J.A."/>
            <person name="Tidwell J."/>
            <person name="Bellgard S.E."/>
            <person name="Bellgard M.I."/>
        </authorList>
    </citation>
    <scope>NUCLEOTIDE SEQUENCE</scope>
    <source>
        <tissue evidence="2">Shoot tissue taken approximately 20 cm above the soil surface</tissue>
    </source>
</reference>
<feature type="region of interest" description="Disordered" evidence="1">
    <location>
        <begin position="44"/>
        <end position="85"/>
    </location>
</feature>
<evidence type="ECO:0000313" key="2">
    <source>
        <dbReference type="EMBL" id="JAD99093.1"/>
    </source>
</evidence>